<dbReference type="Pfam" id="PF14371">
    <property type="entry name" value="DUF4412"/>
    <property type="match status" value="1"/>
</dbReference>
<name>A0A420DLF6_9FLAO</name>
<evidence type="ECO:0000259" key="2">
    <source>
        <dbReference type="Pfam" id="PF14371"/>
    </source>
</evidence>
<feature type="chain" id="PRO_5019471983" evidence="1">
    <location>
        <begin position="22"/>
        <end position="242"/>
    </location>
</feature>
<dbReference type="InterPro" id="IPR025524">
    <property type="entry name" value="DUF4412"/>
</dbReference>
<evidence type="ECO:0000313" key="4">
    <source>
        <dbReference type="Proteomes" id="UP000284892"/>
    </source>
</evidence>
<reference evidence="3 4" key="1">
    <citation type="submission" date="2018-09" db="EMBL/GenBank/DDBJ databases">
        <title>Genomic Encyclopedia of Archaeal and Bacterial Type Strains, Phase II (KMG-II): from individual species to whole genera.</title>
        <authorList>
            <person name="Goeker M."/>
        </authorList>
    </citation>
    <scope>NUCLEOTIDE SEQUENCE [LARGE SCALE GENOMIC DNA]</scope>
    <source>
        <strain evidence="3 4">DSM 26283</strain>
    </source>
</reference>
<dbReference type="AlphaFoldDB" id="A0A420DLF6"/>
<protein>
    <submittedName>
        <fullName evidence="3">Uncharacterized protein DUF4412</fullName>
    </submittedName>
</protein>
<keyword evidence="1" id="KW-0732">Signal</keyword>
<gene>
    <name evidence="3" type="ORF">BXY80_1221</name>
</gene>
<feature type="signal peptide" evidence="1">
    <location>
        <begin position="1"/>
        <end position="21"/>
    </location>
</feature>
<dbReference type="OrthoDB" id="1524221at2"/>
<feature type="domain" description="DUF4412" evidence="2">
    <location>
        <begin position="60"/>
        <end position="230"/>
    </location>
</feature>
<dbReference type="RefSeq" id="WP_120200372.1">
    <property type="nucleotide sequence ID" value="NZ_RAQJ01000002.1"/>
</dbReference>
<proteinExistence type="predicted"/>
<evidence type="ECO:0000313" key="3">
    <source>
        <dbReference type="EMBL" id="RKE95038.1"/>
    </source>
</evidence>
<comment type="caution">
    <text evidence="3">The sequence shown here is derived from an EMBL/GenBank/DDBJ whole genome shotgun (WGS) entry which is preliminary data.</text>
</comment>
<accession>A0A420DLF6</accession>
<keyword evidence="4" id="KW-1185">Reference proteome</keyword>
<sequence length="242" mass="27831">MKTKVILLITLCLFISISVKSQNPTKKIMEAMMGSKKLDASKLPNTYEFSWEFKTEIKSAKNETMEMNYLIGEDKDYIGMEMSGKDFKQMGEMRIVMDLKSKIMIMFMNAQDQNMAQITKLPKEKHNMAEDYGYGYKEIGTKDILGFECYGIELENANYIGTMYFTLDAPVNFSAFMAFANNKNGPKGFDPALLKVLKEEALLMEMNFKHKKKKKQSFTMHAISLNKKKTTINTKEYSNLGF</sequence>
<organism evidence="3 4">
    <name type="scientific">Ichthyenterobacterium magnum</name>
    <dbReference type="NCBI Taxonomy" id="1230530"/>
    <lineage>
        <taxon>Bacteria</taxon>
        <taxon>Pseudomonadati</taxon>
        <taxon>Bacteroidota</taxon>
        <taxon>Flavobacteriia</taxon>
        <taxon>Flavobacteriales</taxon>
        <taxon>Flavobacteriaceae</taxon>
        <taxon>Ichthyenterobacterium</taxon>
    </lineage>
</organism>
<dbReference type="EMBL" id="RAQJ01000002">
    <property type="protein sequence ID" value="RKE95038.1"/>
    <property type="molecule type" value="Genomic_DNA"/>
</dbReference>
<dbReference type="Proteomes" id="UP000284892">
    <property type="component" value="Unassembled WGS sequence"/>
</dbReference>
<evidence type="ECO:0000256" key="1">
    <source>
        <dbReference type="SAM" id="SignalP"/>
    </source>
</evidence>